<keyword evidence="1" id="KW-0472">Membrane</keyword>
<dbReference type="Proteomes" id="UP001174909">
    <property type="component" value="Unassembled WGS sequence"/>
</dbReference>
<protein>
    <submittedName>
        <fullName evidence="2">Uncharacterized protein</fullName>
    </submittedName>
</protein>
<keyword evidence="3" id="KW-1185">Reference proteome</keyword>
<evidence type="ECO:0000313" key="2">
    <source>
        <dbReference type="EMBL" id="CAI8007924.1"/>
    </source>
</evidence>
<reference evidence="2" key="1">
    <citation type="submission" date="2023-03" db="EMBL/GenBank/DDBJ databases">
        <authorList>
            <person name="Steffen K."/>
            <person name="Cardenas P."/>
        </authorList>
    </citation>
    <scope>NUCLEOTIDE SEQUENCE</scope>
</reference>
<evidence type="ECO:0000256" key="1">
    <source>
        <dbReference type="SAM" id="Phobius"/>
    </source>
</evidence>
<evidence type="ECO:0000313" key="3">
    <source>
        <dbReference type="Proteomes" id="UP001174909"/>
    </source>
</evidence>
<accession>A0AA35RB11</accession>
<feature type="transmembrane region" description="Helical" evidence="1">
    <location>
        <begin position="38"/>
        <end position="61"/>
    </location>
</feature>
<keyword evidence="1" id="KW-0812">Transmembrane</keyword>
<organism evidence="2 3">
    <name type="scientific">Geodia barretti</name>
    <name type="common">Barrett's horny sponge</name>
    <dbReference type="NCBI Taxonomy" id="519541"/>
    <lineage>
        <taxon>Eukaryota</taxon>
        <taxon>Metazoa</taxon>
        <taxon>Porifera</taxon>
        <taxon>Demospongiae</taxon>
        <taxon>Heteroscleromorpha</taxon>
        <taxon>Tetractinellida</taxon>
        <taxon>Astrophorina</taxon>
        <taxon>Geodiidae</taxon>
        <taxon>Geodia</taxon>
    </lineage>
</organism>
<gene>
    <name evidence="2" type="ORF">GBAR_LOCUS5490</name>
</gene>
<comment type="caution">
    <text evidence="2">The sequence shown here is derived from an EMBL/GenBank/DDBJ whole genome shotgun (WGS) entry which is preliminary data.</text>
</comment>
<name>A0AA35RB11_GEOBA</name>
<dbReference type="AlphaFoldDB" id="A0AA35RB11"/>
<keyword evidence="1" id="KW-1133">Transmembrane helix</keyword>
<sequence>MQQSHTSHTTYIVSIVRCSHCRSNETSLCFNTTHVFQLFLFFVISSVFCASFSSSPCLVVLKNM</sequence>
<dbReference type="EMBL" id="CASHTH010000803">
    <property type="protein sequence ID" value="CAI8007924.1"/>
    <property type="molecule type" value="Genomic_DNA"/>
</dbReference>
<proteinExistence type="predicted"/>